<sequence length="368" mass="39690">MKKLKAVVLIAVLCGLSGCATTNRDPLEGINRGIYKFNDVADKYAMKPVAKAYKAVAPEPVRTGISNFFSNLGTLTTIVNDLLQLKFAQAFTDAGRFVINSTFGIAGFIDVAGKDNIAKHNEDFGQTLGYWGVGSGAYLVLPILGPSTVRDVTGLAFDTVTSDPVTYLHNTGQIRAHNQVRLVQLLDRRTQLLDAKDLVDDASIDPYAFMRDAYLQRRASLIQDGLVPAELLQDDFEPEDEEPATDSMSPEPASSAIEATTLQSAALIEEPAEAIVAEEIQQPVAEDVSATTIEQQAAPELTADVTENTTLAPQEELPPLLEQSLEQSQVEQQPAEMPVVLESDAVPADVVAGVDDRLLTQELPAIPQ</sequence>
<dbReference type="OrthoDB" id="9785326at2"/>
<evidence type="ECO:0000313" key="5">
    <source>
        <dbReference type="Proteomes" id="UP000198629"/>
    </source>
</evidence>
<dbReference type="AlphaFoldDB" id="A0A1G8ZX24"/>
<gene>
    <name evidence="4" type="ORF">SAMN05192566_0569</name>
</gene>
<evidence type="ECO:0000313" key="4">
    <source>
        <dbReference type="EMBL" id="SDK19613.1"/>
    </source>
</evidence>
<evidence type="ECO:0000256" key="1">
    <source>
        <dbReference type="ARBA" id="ARBA00010634"/>
    </source>
</evidence>
<dbReference type="STRING" id="492660.SAMN05192566_0569"/>
<dbReference type="PANTHER" id="PTHR30035">
    <property type="entry name" value="LIPOPROTEIN VACJ-RELATED"/>
    <property type="match status" value="1"/>
</dbReference>
<dbReference type="PROSITE" id="PS51257">
    <property type="entry name" value="PROKAR_LIPOPROTEIN"/>
    <property type="match status" value="1"/>
</dbReference>
<dbReference type="InterPro" id="IPR007428">
    <property type="entry name" value="MlaA"/>
</dbReference>
<dbReference type="GO" id="GO:0016020">
    <property type="term" value="C:membrane"/>
    <property type="evidence" value="ECO:0007669"/>
    <property type="project" value="InterPro"/>
</dbReference>
<dbReference type="Pfam" id="PF04333">
    <property type="entry name" value="MlaA"/>
    <property type="match status" value="1"/>
</dbReference>
<feature type="chain" id="PRO_5011580650" evidence="3">
    <location>
        <begin position="21"/>
        <end position="368"/>
    </location>
</feature>
<comment type="similarity">
    <text evidence="1">Belongs to the MlaA family.</text>
</comment>
<name>A0A1G8ZX24_9PROT</name>
<dbReference type="Proteomes" id="UP000198629">
    <property type="component" value="Unassembled WGS sequence"/>
</dbReference>
<dbReference type="RefSeq" id="WP_091469537.1">
    <property type="nucleotide sequence ID" value="NZ_FNFX01000001.1"/>
</dbReference>
<proteinExistence type="inferred from homology"/>
<keyword evidence="5" id="KW-1185">Reference proteome</keyword>
<dbReference type="PRINTS" id="PR01805">
    <property type="entry name" value="VACJLIPOPROT"/>
</dbReference>
<evidence type="ECO:0000256" key="2">
    <source>
        <dbReference type="ARBA" id="ARBA00022729"/>
    </source>
</evidence>
<protein>
    <submittedName>
        <fullName evidence="4">Phospholipid-binding lipoprotein MlaA</fullName>
    </submittedName>
</protein>
<dbReference type="PANTHER" id="PTHR30035:SF3">
    <property type="entry name" value="INTERMEMBRANE PHOSPHOLIPID TRANSPORT SYSTEM LIPOPROTEIN MLAA"/>
    <property type="match status" value="1"/>
</dbReference>
<keyword evidence="2 3" id="KW-0732">Signal</keyword>
<dbReference type="GO" id="GO:0120010">
    <property type="term" value="P:intermembrane phospholipid transfer"/>
    <property type="evidence" value="ECO:0007669"/>
    <property type="project" value="TreeGrafter"/>
</dbReference>
<evidence type="ECO:0000256" key="3">
    <source>
        <dbReference type="SAM" id="SignalP"/>
    </source>
</evidence>
<feature type="signal peptide" evidence="3">
    <location>
        <begin position="1"/>
        <end position="20"/>
    </location>
</feature>
<reference evidence="5" key="1">
    <citation type="submission" date="2016-10" db="EMBL/GenBank/DDBJ databases">
        <authorList>
            <person name="Varghese N."/>
            <person name="Submissions S."/>
        </authorList>
    </citation>
    <scope>NUCLEOTIDE SEQUENCE [LARGE SCALE GENOMIC DNA]</scope>
    <source>
        <strain evidence="5">CBMB127</strain>
    </source>
</reference>
<keyword evidence="4" id="KW-0449">Lipoprotein</keyword>
<organism evidence="4 5">
    <name type="scientific">Methylophilus rhizosphaerae</name>
    <dbReference type="NCBI Taxonomy" id="492660"/>
    <lineage>
        <taxon>Bacteria</taxon>
        <taxon>Pseudomonadati</taxon>
        <taxon>Pseudomonadota</taxon>
        <taxon>Betaproteobacteria</taxon>
        <taxon>Nitrosomonadales</taxon>
        <taxon>Methylophilaceae</taxon>
        <taxon>Methylophilus</taxon>
    </lineage>
</organism>
<dbReference type="EMBL" id="FNFX01000001">
    <property type="protein sequence ID" value="SDK19613.1"/>
    <property type="molecule type" value="Genomic_DNA"/>
</dbReference>
<accession>A0A1G8ZX24</accession>